<evidence type="ECO:0000313" key="3">
    <source>
        <dbReference type="EMBL" id="CAH0493235.1"/>
    </source>
</evidence>
<keyword evidence="2" id="KW-0472">Membrane</keyword>
<accession>A0ABN8CGP4</accession>
<keyword evidence="2" id="KW-0812">Transmembrane</keyword>
<feature type="transmembrane region" description="Helical" evidence="2">
    <location>
        <begin position="82"/>
        <end position="107"/>
    </location>
</feature>
<evidence type="ECO:0000313" key="4">
    <source>
        <dbReference type="Proteomes" id="UP001157938"/>
    </source>
</evidence>
<dbReference type="EMBL" id="CAKLBC010001688">
    <property type="protein sequence ID" value="CAH0493235.1"/>
    <property type="molecule type" value="Genomic_DNA"/>
</dbReference>
<proteinExistence type="predicted"/>
<protein>
    <submittedName>
        <fullName evidence="3">Uncharacterized protein</fullName>
    </submittedName>
</protein>
<gene>
    <name evidence="3" type="ORF">PFR001_LOCUS8383</name>
</gene>
<reference evidence="3 4" key="1">
    <citation type="submission" date="2021-11" db="EMBL/GenBank/DDBJ databases">
        <authorList>
            <person name="Islam A."/>
            <person name="Islam S."/>
            <person name="Flora M.S."/>
            <person name="Rahman M."/>
            <person name="Ziaur R.M."/>
            <person name="Epstein J.H."/>
            <person name="Hassan M."/>
            <person name="Klassen M."/>
            <person name="Woodard K."/>
            <person name="Webb A."/>
            <person name="Webby R.J."/>
            <person name="El Zowalaty M.E."/>
        </authorList>
    </citation>
    <scope>NUCLEOTIDE SEQUENCE [LARGE SCALE GENOMIC DNA]</scope>
    <source>
        <strain evidence="3">Pf1</strain>
    </source>
</reference>
<keyword evidence="2" id="KW-1133">Transmembrane helix</keyword>
<sequence>MAKKVENGDRKKMVRSKPTTIDQEHTTVVENAHAADDDEDRPFMVRVLTVGVSSYLAQKVWIKRKMLTDGWYTKEMTETQQIMVTAFEYMSAMGLIFVIGIVVGIVINKMAKWVKKEQQKGSKRGK</sequence>
<keyword evidence="4" id="KW-1185">Reference proteome</keyword>
<evidence type="ECO:0000256" key="1">
    <source>
        <dbReference type="SAM" id="MobiDB-lite"/>
    </source>
</evidence>
<evidence type="ECO:0000256" key="2">
    <source>
        <dbReference type="SAM" id="Phobius"/>
    </source>
</evidence>
<name>A0ABN8CGP4_9STRA</name>
<feature type="compositionally biased region" description="Basic and acidic residues" evidence="1">
    <location>
        <begin position="1"/>
        <end position="11"/>
    </location>
</feature>
<organism evidence="3 4">
    <name type="scientific">Peronospora farinosa</name>
    <dbReference type="NCBI Taxonomy" id="134698"/>
    <lineage>
        <taxon>Eukaryota</taxon>
        <taxon>Sar</taxon>
        <taxon>Stramenopiles</taxon>
        <taxon>Oomycota</taxon>
        <taxon>Peronosporomycetes</taxon>
        <taxon>Peronosporales</taxon>
        <taxon>Peronosporaceae</taxon>
        <taxon>Peronospora</taxon>
    </lineage>
</organism>
<feature type="region of interest" description="Disordered" evidence="1">
    <location>
        <begin position="1"/>
        <end position="23"/>
    </location>
</feature>
<comment type="caution">
    <text evidence="3">The sequence shown here is derived from an EMBL/GenBank/DDBJ whole genome shotgun (WGS) entry which is preliminary data.</text>
</comment>
<dbReference type="Proteomes" id="UP001157938">
    <property type="component" value="Unassembled WGS sequence"/>
</dbReference>